<evidence type="ECO:0000313" key="3">
    <source>
        <dbReference type="EMBL" id="KAB9173096.1"/>
    </source>
</evidence>
<name>A0A5N6L5Q5_9ROSI</name>
<protein>
    <submittedName>
        <fullName evidence="3">Uncharacterized protein</fullName>
    </submittedName>
</protein>
<reference evidence="3 4" key="1">
    <citation type="submission" date="2019-06" db="EMBL/GenBank/DDBJ databases">
        <title>A chromosomal-level reference genome of Carpinus fangiana (Coryloideae, Betulaceae).</title>
        <authorList>
            <person name="Yang X."/>
            <person name="Wang Z."/>
            <person name="Zhang L."/>
            <person name="Hao G."/>
            <person name="Liu J."/>
            <person name="Yang Y."/>
        </authorList>
    </citation>
    <scope>NUCLEOTIDE SEQUENCE [LARGE SCALE GENOMIC DNA]</scope>
    <source>
        <strain evidence="3">Cfa_2016G</strain>
        <tissue evidence="3">Leaf</tissue>
    </source>
</reference>
<dbReference type="AlphaFoldDB" id="A0A5N6L5Q5"/>
<feature type="region of interest" description="Disordered" evidence="1">
    <location>
        <begin position="97"/>
        <end position="118"/>
    </location>
</feature>
<feature type="transmembrane region" description="Helical" evidence="2">
    <location>
        <begin position="14"/>
        <end position="31"/>
    </location>
</feature>
<keyword evidence="2" id="KW-1133">Transmembrane helix</keyword>
<comment type="caution">
    <text evidence="3">The sequence shown here is derived from an EMBL/GenBank/DDBJ whole genome shotgun (WGS) entry which is preliminary data.</text>
</comment>
<keyword evidence="2" id="KW-0812">Transmembrane</keyword>
<evidence type="ECO:0000256" key="1">
    <source>
        <dbReference type="SAM" id="MobiDB-lite"/>
    </source>
</evidence>
<keyword evidence="4" id="KW-1185">Reference proteome</keyword>
<organism evidence="3 4">
    <name type="scientific">Carpinus fangiana</name>
    <dbReference type="NCBI Taxonomy" id="176857"/>
    <lineage>
        <taxon>Eukaryota</taxon>
        <taxon>Viridiplantae</taxon>
        <taxon>Streptophyta</taxon>
        <taxon>Embryophyta</taxon>
        <taxon>Tracheophyta</taxon>
        <taxon>Spermatophyta</taxon>
        <taxon>Magnoliopsida</taxon>
        <taxon>eudicotyledons</taxon>
        <taxon>Gunneridae</taxon>
        <taxon>Pentapetalae</taxon>
        <taxon>rosids</taxon>
        <taxon>fabids</taxon>
        <taxon>Fagales</taxon>
        <taxon>Betulaceae</taxon>
        <taxon>Carpinus</taxon>
    </lineage>
</organism>
<evidence type="ECO:0000313" key="4">
    <source>
        <dbReference type="Proteomes" id="UP000327013"/>
    </source>
</evidence>
<dbReference type="Proteomes" id="UP000327013">
    <property type="component" value="Unassembled WGS sequence"/>
</dbReference>
<evidence type="ECO:0000256" key="2">
    <source>
        <dbReference type="SAM" id="Phobius"/>
    </source>
</evidence>
<proteinExistence type="predicted"/>
<keyword evidence="2" id="KW-0472">Membrane</keyword>
<gene>
    <name evidence="3" type="ORF">FH972_026999</name>
</gene>
<accession>A0A5N6L5Q5</accession>
<dbReference type="EMBL" id="VIBQ01000168">
    <property type="protein sequence ID" value="KAB9173096.1"/>
    <property type="molecule type" value="Genomic_DNA"/>
</dbReference>
<sequence>MPWSGVQLMFLERVNFTLMGMVIDWVILMILLDQMVVKGRSLLNRWSVIIRALLLRLPWLLNLQLRPLLRALGFQLKWDLYMERLQRLEGMPCAMEQDPRLSSWSSSSRRKGRGLRGKDAADTIGGAYGTSKGSGTGYTTGCGYAGGLTGLVTGAGYATTVTSVYGGCAPALNAFASADGTGALAGGFNSLFGKAQA</sequence>